<sequence>MRPNMNKGMLYTSQTGINGTLFERNRFADNYMEPYGICYWIYNDYDEEYHNTESVTKTFFTYELNGSYYRYVDVHTGSDDERATIGTVENSMAPAGATVRGAIGGKRFGSAYHNDYSTPDQRTMIGAYGNTVIMLVTDLSTPRSVAQTLADVEELGYDPSYFLHLDGGGSTTMRVKRASGEVDYYGGSGGRTIQNMVSIMD</sequence>
<proteinExistence type="predicted"/>
<accession>A0A1I4R647</accession>
<evidence type="ECO:0000313" key="3">
    <source>
        <dbReference type="Proteomes" id="UP000199668"/>
    </source>
</evidence>
<evidence type="ECO:0000259" key="1">
    <source>
        <dbReference type="Pfam" id="PF09992"/>
    </source>
</evidence>
<dbReference type="EMBL" id="FOTY01000066">
    <property type="protein sequence ID" value="SFM47731.1"/>
    <property type="molecule type" value="Genomic_DNA"/>
</dbReference>
<organism evidence="2 3">
    <name type="scientific">Salibacterium qingdaonense</name>
    <dbReference type="NCBI Taxonomy" id="266892"/>
    <lineage>
        <taxon>Bacteria</taxon>
        <taxon>Bacillati</taxon>
        <taxon>Bacillota</taxon>
        <taxon>Bacilli</taxon>
        <taxon>Bacillales</taxon>
        <taxon>Bacillaceae</taxon>
    </lineage>
</organism>
<evidence type="ECO:0000313" key="2">
    <source>
        <dbReference type="EMBL" id="SFM47731.1"/>
    </source>
</evidence>
<reference evidence="2 3" key="1">
    <citation type="submission" date="2016-10" db="EMBL/GenBank/DDBJ databases">
        <authorList>
            <person name="de Groot N.N."/>
        </authorList>
    </citation>
    <scope>NUCLEOTIDE SEQUENCE [LARGE SCALE GENOMIC DNA]</scope>
    <source>
        <strain evidence="2 3">CGMCC 1.6134</strain>
    </source>
</reference>
<dbReference type="OrthoDB" id="2982665at2"/>
<dbReference type="Pfam" id="PF09992">
    <property type="entry name" value="NAGPA"/>
    <property type="match status" value="1"/>
</dbReference>
<protein>
    <recommendedName>
        <fullName evidence="1">Phosphodiester glycosidase domain-containing protein</fullName>
    </recommendedName>
</protein>
<name>A0A1I4R647_9BACI</name>
<dbReference type="Proteomes" id="UP000199668">
    <property type="component" value="Unassembled WGS sequence"/>
</dbReference>
<feature type="domain" description="Phosphodiester glycosidase" evidence="1">
    <location>
        <begin position="118"/>
        <end position="199"/>
    </location>
</feature>
<keyword evidence="3" id="KW-1185">Reference proteome</keyword>
<gene>
    <name evidence="2" type="ORF">SAMN04488054_1662</name>
</gene>
<dbReference type="AlphaFoldDB" id="A0A1I4R647"/>
<dbReference type="InterPro" id="IPR018711">
    <property type="entry name" value="NAGPA"/>
</dbReference>